<evidence type="ECO:0000313" key="1">
    <source>
        <dbReference type="EMBL" id="CAI9085062.1"/>
    </source>
</evidence>
<sequence length="45" mass="5335">MKNFFKKCNVKLVSKREKYFNLITFRHPIVGETPSFRSRRDSAAS</sequence>
<accession>A0ABN8XHA0</accession>
<protein>
    <submittedName>
        <fullName evidence="1">Uncharacterized protein</fullName>
    </submittedName>
</protein>
<dbReference type="Proteomes" id="UP001161497">
    <property type="component" value="Chromosome"/>
</dbReference>
<keyword evidence="2" id="KW-1185">Reference proteome</keyword>
<evidence type="ECO:0000313" key="2">
    <source>
        <dbReference type="Proteomes" id="UP001161497"/>
    </source>
</evidence>
<proteinExistence type="predicted"/>
<dbReference type="EMBL" id="OX458932">
    <property type="protein sequence ID" value="CAI9085062.1"/>
    <property type="molecule type" value="Genomic_DNA"/>
</dbReference>
<organism evidence="1 2">
    <name type="scientific">Candidatus Methylacidiphilum fumarolicum</name>
    <dbReference type="NCBI Taxonomy" id="591154"/>
    <lineage>
        <taxon>Bacteria</taxon>
        <taxon>Pseudomonadati</taxon>
        <taxon>Verrucomicrobiota</taxon>
        <taxon>Methylacidiphilae</taxon>
        <taxon>Methylacidiphilales</taxon>
        <taxon>Methylacidiphilaceae</taxon>
        <taxon>Methylacidiphilum (ex Ratnadevi et al. 2023)</taxon>
    </lineage>
</organism>
<gene>
    <name evidence="1" type="ORF">MFUM_0681</name>
</gene>
<name>A0ABN8XHA0_9BACT</name>
<reference evidence="1" key="1">
    <citation type="submission" date="2023-03" db="EMBL/GenBank/DDBJ databases">
        <authorList>
            <person name="Cremers G."/>
            <person name="Picone N."/>
        </authorList>
    </citation>
    <scope>NUCLEOTIDE SEQUENCE</scope>
    <source>
        <strain evidence="1">Sample_alias</strain>
    </source>
</reference>